<name>T0GEY8_9LEPT</name>
<protein>
    <submittedName>
        <fullName evidence="9">SNARE-like domain protein</fullName>
    </submittedName>
</protein>
<evidence type="ECO:0000256" key="7">
    <source>
        <dbReference type="RuleBase" id="RU367016"/>
    </source>
</evidence>
<keyword evidence="3 7" id="KW-1003">Cell membrane</keyword>
<accession>T0GEY8</accession>
<feature type="domain" description="VTT" evidence="8">
    <location>
        <begin position="49"/>
        <end position="174"/>
    </location>
</feature>
<comment type="similarity">
    <text evidence="2 7">Belongs to the DedA family.</text>
</comment>
<dbReference type="EMBL" id="AHMO02000008">
    <property type="protein sequence ID" value="EQA43968.1"/>
    <property type="molecule type" value="Genomic_DNA"/>
</dbReference>
<sequence>METIKFILDFFLHLEHHLDILIQSYGIWVYLILFLIIFCETGLVVTPFLPGDSLLFAVGAFASRGSLDLITVILLLIIAAILGDTVNYTIGNLAGEKILARKKIPFLNKKHLEKAHLFYEVYGGKTIIIARFIPIVRTFAPFVAGIGKMTYSKFIIYNIVGGIAWILIFSIGGYLFGNLPFIQRNFKLVIIGIIIVSILPAVVEYIKERRKGRLS</sequence>
<keyword evidence="5 7" id="KW-1133">Transmembrane helix</keyword>
<evidence type="ECO:0000259" key="8">
    <source>
        <dbReference type="Pfam" id="PF09335"/>
    </source>
</evidence>
<dbReference type="PANTHER" id="PTHR30353">
    <property type="entry name" value="INNER MEMBRANE PROTEIN DEDA-RELATED"/>
    <property type="match status" value="1"/>
</dbReference>
<dbReference type="Proteomes" id="UP000015454">
    <property type="component" value="Unassembled WGS sequence"/>
</dbReference>
<feature type="transmembrane region" description="Helical" evidence="7">
    <location>
        <begin position="69"/>
        <end position="94"/>
    </location>
</feature>
<dbReference type="STRING" id="1049789.LEP1GSC050_2758"/>
<evidence type="ECO:0000256" key="4">
    <source>
        <dbReference type="ARBA" id="ARBA00022692"/>
    </source>
</evidence>
<evidence type="ECO:0000256" key="1">
    <source>
        <dbReference type="ARBA" id="ARBA00004651"/>
    </source>
</evidence>
<feature type="transmembrane region" description="Helical" evidence="7">
    <location>
        <begin position="154"/>
        <end position="176"/>
    </location>
</feature>
<dbReference type="NCBIfam" id="NF008102">
    <property type="entry name" value="PRK10847.1"/>
    <property type="match status" value="1"/>
</dbReference>
<keyword evidence="4 7" id="KW-0812">Transmembrane</keyword>
<evidence type="ECO:0000256" key="5">
    <source>
        <dbReference type="ARBA" id="ARBA00022989"/>
    </source>
</evidence>
<dbReference type="InterPro" id="IPR032816">
    <property type="entry name" value="VTT_dom"/>
</dbReference>
<comment type="subcellular location">
    <subcellularLocation>
        <location evidence="1 7">Cell membrane</location>
        <topology evidence="1 7">Multi-pass membrane protein</topology>
    </subcellularLocation>
</comment>
<dbReference type="Pfam" id="PF09335">
    <property type="entry name" value="VTT_dom"/>
    <property type="match status" value="1"/>
</dbReference>
<organism evidence="9 10">
    <name type="scientific">Leptospira broomii serovar Hurstbridge str. 5399</name>
    <dbReference type="NCBI Taxonomy" id="1049789"/>
    <lineage>
        <taxon>Bacteria</taxon>
        <taxon>Pseudomonadati</taxon>
        <taxon>Spirochaetota</taxon>
        <taxon>Spirochaetia</taxon>
        <taxon>Leptospirales</taxon>
        <taxon>Leptospiraceae</taxon>
        <taxon>Leptospira</taxon>
    </lineage>
</organism>
<dbReference type="OrthoDB" id="9813426at2"/>
<keyword evidence="10" id="KW-1185">Reference proteome</keyword>
<evidence type="ECO:0000256" key="3">
    <source>
        <dbReference type="ARBA" id="ARBA00022475"/>
    </source>
</evidence>
<keyword evidence="6 7" id="KW-0472">Membrane</keyword>
<dbReference type="InterPro" id="IPR058127">
    <property type="entry name" value="DedA"/>
</dbReference>
<feature type="transmembrane region" description="Helical" evidence="7">
    <location>
        <begin position="27"/>
        <end position="49"/>
    </location>
</feature>
<evidence type="ECO:0000313" key="10">
    <source>
        <dbReference type="Proteomes" id="UP000015454"/>
    </source>
</evidence>
<dbReference type="PANTHER" id="PTHR30353:SF0">
    <property type="entry name" value="TRANSMEMBRANE PROTEIN"/>
    <property type="match status" value="1"/>
</dbReference>
<comment type="caution">
    <text evidence="9">The sequence shown here is derived from an EMBL/GenBank/DDBJ whole genome shotgun (WGS) entry which is preliminary data.</text>
</comment>
<evidence type="ECO:0000313" key="9">
    <source>
        <dbReference type="EMBL" id="EQA43968.1"/>
    </source>
</evidence>
<dbReference type="InterPro" id="IPR032818">
    <property type="entry name" value="DedA-like"/>
</dbReference>
<evidence type="ECO:0000256" key="2">
    <source>
        <dbReference type="ARBA" id="ARBA00010792"/>
    </source>
</evidence>
<dbReference type="AlphaFoldDB" id="T0GEY8"/>
<proteinExistence type="inferred from homology"/>
<gene>
    <name evidence="9" type="ORF">LEP1GSC050_2758</name>
</gene>
<dbReference type="GO" id="GO:0005886">
    <property type="term" value="C:plasma membrane"/>
    <property type="evidence" value="ECO:0007669"/>
    <property type="project" value="UniProtKB-SubCell"/>
</dbReference>
<reference evidence="9" key="1">
    <citation type="submission" date="2013-05" db="EMBL/GenBank/DDBJ databases">
        <authorList>
            <person name="Harkins D.M."/>
            <person name="Durkin A.S."/>
            <person name="Brinkac L.M."/>
            <person name="Haft D.H."/>
            <person name="Selengut J.D."/>
            <person name="Sanka R."/>
            <person name="DePew J."/>
            <person name="Purushe J."/>
            <person name="Hartskeerl R.A."/>
            <person name="Ahmed A."/>
            <person name="van der Linden H."/>
            <person name="Goris M.G.A."/>
            <person name="Vinetz J.M."/>
            <person name="Sutton G.G."/>
            <person name="Nierman W.C."/>
            <person name="Fouts D.E."/>
        </authorList>
    </citation>
    <scope>NUCLEOTIDE SEQUENCE [LARGE SCALE GENOMIC DNA]</scope>
    <source>
        <strain evidence="9">5399</strain>
    </source>
</reference>
<evidence type="ECO:0000256" key="6">
    <source>
        <dbReference type="ARBA" id="ARBA00023136"/>
    </source>
</evidence>
<feature type="transmembrane region" description="Helical" evidence="7">
    <location>
        <begin position="188"/>
        <end position="206"/>
    </location>
</feature>
<dbReference type="RefSeq" id="WP_010570966.1">
    <property type="nucleotide sequence ID" value="NZ_AHMO02000008.1"/>
</dbReference>